<accession>A0AA39U444</accession>
<comment type="caution">
    <text evidence="2">The sequence shown here is derived from an EMBL/GenBank/DDBJ whole genome shotgun (WGS) entry which is preliminary data.</text>
</comment>
<sequence length="525" mass="57556">MSGDNPNLARPEDSTFPPSSWLGFGLDMTQSSTLTSIGSVSASVKHTHSVFKLDDESGKVKTTSGVTWTVPKGVGVTADTSEASVASEVFESGTEAAAEFSTKASVSAEFSCVSGSAGLSYATTTSFSSKRSYYLYSYTQDVLNVFLKNWGDMVANKVLENALEDVGPWKEDDRKAQDEYRSLFNRFGSHIITAASYGSRLSLTAWADITNTASDKDFQVNVKAEYKGVTGSVGGEVDVNSKESFKTYEKTQNKICDCRGGDTKLANKIEGSPESDEAGTAREEWIKTAAEHPNVSSFQVEPLWNVVRESSKEVRGRMQDIMNAFTWICANPRTHQTICRFTVTSDWGAFSLLSPAAFIIAGKVTPENCTITSTKVAWGKGTRDIRDAATVEFVIQNDGANIDIELSHGSDGDGRGGEGQCLAEFTTKTYENKGIKGNVSNAQRFYQCPVNPVEAPLIDNTKELRRLLQTEKRMREDAASQAKEELRLRQEAESIPQKTNLREYLEAYHELSRGIRVITNRSLTT</sequence>
<name>A0AA39U444_9LECA</name>
<dbReference type="EMBL" id="JAFEKC020000024">
    <property type="protein sequence ID" value="KAK0507386.1"/>
    <property type="molecule type" value="Genomic_DNA"/>
</dbReference>
<keyword evidence="3" id="KW-1185">Reference proteome</keyword>
<dbReference type="InterPro" id="IPR020864">
    <property type="entry name" value="MACPF"/>
</dbReference>
<organism evidence="2 3">
    <name type="scientific">Cladonia borealis</name>
    <dbReference type="NCBI Taxonomy" id="184061"/>
    <lineage>
        <taxon>Eukaryota</taxon>
        <taxon>Fungi</taxon>
        <taxon>Dikarya</taxon>
        <taxon>Ascomycota</taxon>
        <taxon>Pezizomycotina</taxon>
        <taxon>Lecanoromycetes</taxon>
        <taxon>OSLEUM clade</taxon>
        <taxon>Lecanoromycetidae</taxon>
        <taxon>Lecanorales</taxon>
        <taxon>Lecanorineae</taxon>
        <taxon>Cladoniaceae</taxon>
        <taxon>Cladonia</taxon>
    </lineage>
</organism>
<evidence type="ECO:0000313" key="2">
    <source>
        <dbReference type="EMBL" id="KAK0507386.1"/>
    </source>
</evidence>
<reference evidence="2" key="1">
    <citation type="submission" date="2023-03" db="EMBL/GenBank/DDBJ databases">
        <title>Complete genome of Cladonia borealis.</title>
        <authorList>
            <person name="Park H."/>
        </authorList>
    </citation>
    <scope>NUCLEOTIDE SEQUENCE</scope>
    <source>
        <strain evidence="2">ANT050790</strain>
    </source>
</reference>
<dbReference type="SMART" id="SM00457">
    <property type="entry name" value="MACPF"/>
    <property type="match status" value="1"/>
</dbReference>
<dbReference type="PROSITE" id="PS51412">
    <property type="entry name" value="MACPF_2"/>
    <property type="match status" value="1"/>
</dbReference>
<dbReference type="Proteomes" id="UP001166286">
    <property type="component" value="Unassembled WGS sequence"/>
</dbReference>
<dbReference type="Pfam" id="PF01823">
    <property type="entry name" value="MACPF"/>
    <property type="match status" value="1"/>
</dbReference>
<proteinExistence type="predicted"/>
<protein>
    <recommendedName>
        <fullName evidence="1">MACPF domain-containing protein</fullName>
    </recommendedName>
</protein>
<evidence type="ECO:0000259" key="1">
    <source>
        <dbReference type="PROSITE" id="PS51412"/>
    </source>
</evidence>
<dbReference type="AlphaFoldDB" id="A0AA39U444"/>
<evidence type="ECO:0000313" key="3">
    <source>
        <dbReference type="Proteomes" id="UP001166286"/>
    </source>
</evidence>
<feature type="domain" description="MACPF" evidence="1">
    <location>
        <begin position="5"/>
        <end position="336"/>
    </location>
</feature>
<gene>
    <name evidence="2" type="ORF">JMJ35_010424</name>
</gene>